<keyword evidence="3" id="KW-1185">Reference proteome</keyword>
<dbReference type="SUPFAM" id="SSF160582">
    <property type="entry name" value="MbtH-like"/>
    <property type="match status" value="1"/>
</dbReference>
<dbReference type="InterPro" id="IPR038020">
    <property type="entry name" value="MbtH-like_sf"/>
</dbReference>
<feature type="domain" description="MbtH-like" evidence="1">
    <location>
        <begin position="3"/>
        <end position="50"/>
    </location>
</feature>
<dbReference type="PANTHER" id="PTHR38444">
    <property type="entry name" value="ENTEROBACTIN BIOSYNTHESIS PROTEIN YBDZ"/>
    <property type="match status" value="1"/>
</dbReference>
<sequence>MWDDENTQFQVVVNHEEQYSIWPVNRELPLGWTSVGKEGNKQECLDYIEEVWTDMRPLSLRKKMEEMEGKQQKDT</sequence>
<name>A0ABT8CDH5_9BACT</name>
<dbReference type="Proteomes" id="UP001236663">
    <property type="component" value="Unassembled WGS sequence"/>
</dbReference>
<accession>A0ABT8CDH5</accession>
<dbReference type="RefSeq" id="WP_163383359.1">
    <property type="nucleotide sequence ID" value="NZ_JAUFQS010000047.1"/>
</dbReference>
<dbReference type="InterPro" id="IPR037407">
    <property type="entry name" value="MLP_fam"/>
</dbReference>
<dbReference type="Gene3D" id="3.90.820.10">
    <property type="entry name" value="Structural Genomics, Unknown Function 30-nov-00 1gh9 Mol_id"/>
    <property type="match status" value="1"/>
</dbReference>
<comment type="caution">
    <text evidence="2">The sequence shown here is derived from an EMBL/GenBank/DDBJ whole genome shotgun (WGS) entry which is preliminary data.</text>
</comment>
<evidence type="ECO:0000313" key="2">
    <source>
        <dbReference type="EMBL" id="MDN3690132.1"/>
    </source>
</evidence>
<gene>
    <name evidence="2" type="ORF">QWZ15_20090</name>
</gene>
<evidence type="ECO:0000313" key="3">
    <source>
        <dbReference type="Proteomes" id="UP001236663"/>
    </source>
</evidence>
<dbReference type="SMART" id="SM00923">
    <property type="entry name" value="MbtH"/>
    <property type="match status" value="1"/>
</dbReference>
<dbReference type="InterPro" id="IPR005153">
    <property type="entry name" value="MbtH-like_dom"/>
</dbReference>
<dbReference type="EMBL" id="JAUFQS010000047">
    <property type="protein sequence ID" value="MDN3690132.1"/>
    <property type="molecule type" value="Genomic_DNA"/>
</dbReference>
<dbReference type="Pfam" id="PF03621">
    <property type="entry name" value="MbtH"/>
    <property type="match status" value="1"/>
</dbReference>
<evidence type="ECO:0000259" key="1">
    <source>
        <dbReference type="SMART" id="SM00923"/>
    </source>
</evidence>
<protein>
    <submittedName>
        <fullName evidence="2">MbtH family NRPS accessory protein</fullName>
    </submittedName>
</protein>
<reference evidence="3" key="1">
    <citation type="journal article" date="2019" name="Int. J. Syst. Evol. Microbiol.">
        <title>The Global Catalogue of Microorganisms (GCM) 10K type strain sequencing project: providing services to taxonomists for standard genome sequencing and annotation.</title>
        <authorList>
            <consortium name="The Broad Institute Genomics Platform"/>
            <consortium name="The Broad Institute Genome Sequencing Center for Infectious Disease"/>
            <person name="Wu L."/>
            <person name="Ma J."/>
        </authorList>
    </citation>
    <scope>NUCLEOTIDE SEQUENCE [LARGE SCALE GENOMIC DNA]</scope>
    <source>
        <strain evidence="3">CECT 7706</strain>
    </source>
</reference>
<organism evidence="2 3">
    <name type="scientific">Cyclobacterium jeungdonense</name>
    <dbReference type="NCBI Taxonomy" id="708087"/>
    <lineage>
        <taxon>Bacteria</taxon>
        <taxon>Pseudomonadati</taxon>
        <taxon>Bacteroidota</taxon>
        <taxon>Cytophagia</taxon>
        <taxon>Cytophagales</taxon>
        <taxon>Cyclobacteriaceae</taxon>
        <taxon>Cyclobacterium</taxon>
    </lineage>
</organism>
<dbReference type="PANTHER" id="PTHR38444:SF1">
    <property type="entry name" value="ENTEROBACTIN BIOSYNTHESIS PROTEIN YBDZ"/>
    <property type="match status" value="1"/>
</dbReference>
<proteinExistence type="predicted"/>